<reference evidence="8 9" key="1">
    <citation type="submission" date="2017-03" db="EMBL/GenBank/DDBJ databases">
        <title>Draft genome sequence of Streptomyces scabrisporus NF3, endophyte isolated from Amphipterygium adstringens.</title>
        <authorList>
            <person name="Vazquez M."/>
            <person name="Ceapa C.D."/>
            <person name="Rodriguez Luna D."/>
            <person name="Sanchez Esquivel S."/>
        </authorList>
    </citation>
    <scope>NUCLEOTIDE SEQUENCE [LARGE SCALE GENOMIC DNA]</scope>
    <source>
        <strain evidence="8 9">NF3</strain>
    </source>
</reference>
<comment type="similarity">
    <text evidence="2 6">Belongs to the ABC-3 integral membrane protein family.</text>
</comment>
<dbReference type="PANTHER" id="PTHR30477:SF13">
    <property type="entry name" value="IRON TRANSPORT SYSTEM MEMBRANE PROTEIN HI_0360-RELATED"/>
    <property type="match status" value="1"/>
</dbReference>
<keyword evidence="6" id="KW-0813">Transport</keyword>
<keyword evidence="4 7" id="KW-1133">Transmembrane helix</keyword>
<evidence type="ECO:0000256" key="4">
    <source>
        <dbReference type="ARBA" id="ARBA00022989"/>
    </source>
</evidence>
<feature type="transmembrane region" description="Helical" evidence="7">
    <location>
        <begin position="89"/>
        <end position="110"/>
    </location>
</feature>
<dbReference type="Pfam" id="PF00950">
    <property type="entry name" value="ABC-3"/>
    <property type="match status" value="1"/>
</dbReference>
<dbReference type="GO" id="GO:0043190">
    <property type="term" value="C:ATP-binding cassette (ABC) transporter complex"/>
    <property type="evidence" value="ECO:0007669"/>
    <property type="project" value="InterPro"/>
</dbReference>
<keyword evidence="5 7" id="KW-0472">Membrane</keyword>
<feature type="transmembrane region" description="Helical" evidence="7">
    <location>
        <begin position="168"/>
        <end position="186"/>
    </location>
</feature>
<dbReference type="EMBL" id="MWQN01000003">
    <property type="protein sequence ID" value="OPC78345.1"/>
    <property type="molecule type" value="Genomic_DNA"/>
</dbReference>
<dbReference type="Gene3D" id="1.10.3470.10">
    <property type="entry name" value="ABC transporter involved in vitamin B12 uptake, BtuC"/>
    <property type="match status" value="1"/>
</dbReference>
<comment type="subcellular location">
    <subcellularLocation>
        <location evidence="6">Cell membrane</location>
        <topology evidence="6">Multi-pass membrane protein</topology>
    </subcellularLocation>
    <subcellularLocation>
        <location evidence="1">Membrane</location>
        <topology evidence="1">Multi-pass membrane protein</topology>
    </subcellularLocation>
</comment>
<evidence type="ECO:0000256" key="3">
    <source>
        <dbReference type="ARBA" id="ARBA00022692"/>
    </source>
</evidence>
<evidence type="ECO:0000256" key="7">
    <source>
        <dbReference type="SAM" id="Phobius"/>
    </source>
</evidence>
<organism evidence="8 9">
    <name type="scientific">Embleya scabrispora</name>
    <dbReference type="NCBI Taxonomy" id="159449"/>
    <lineage>
        <taxon>Bacteria</taxon>
        <taxon>Bacillati</taxon>
        <taxon>Actinomycetota</taxon>
        <taxon>Actinomycetes</taxon>
        <taxon>Kitasatosporales</taxon>
        <taxon>Streptomycetaceae</taxon>
        <taxon>Embleya</taxon>
    </lineage>
</organism>
<dbReference type="RefSeq" id="WP_078981639.1">
    <property type="nucleotide sequence ID" value="NZ_MWQN01000003.1"/>
</dbReference>
<dbReference type="SUPFAM" id="SSF81345">
    <property type="entry name" value="ABC transporter involved in vitamin B12 uptake, BtuC"/>
    <property type="match status" value="1"/>
</dbReference>
<dbReference type="Proteomes" id="UP000190037">
    <property type="component" value="Unassembled WGS sequence"/>
</dbReference>
<dbReference type="InterPro" id="IPR037294">
    <property type="entry name" value="ABC_BtuC-like"/>
</dbReference>
<gene>
    <name evidence="8" type="ORF">B4N89_39985</name>
</gene>
<comment type="caution">
    <text evidence="8">The sequence shown here is derived from an EMBL/GenBank/DDBJ whole genome shotgun (WGS) entry which is preliminary data.</text>
</comment>
<name>A0A1T3NNR3_9ACTN</name>
<evidence type="ECO:0000256" key="6">
    <source>
        <dbReference type="RuleBase" id="RU003943"/>
    </source>
</evidence>
<dbReference type="GO" id="GO:0010043">
    <property type="term" value="P:response to zinc ion"/>
    <property type="evidence" value="ECO:0007669"/>
    <property type="project" value="TreeGrafter"/>
</dbReference>
<evidence type="ECO:0000256" key="2">
    <source>
        <dbReference type="ARBA" id="ARBA00008034"/>
    </source>
</evidence>
<feature type="transmembrane region" description="Helical" evidence="7">
    <location>
        <begin position="51"/>
        <end position="77"/>
    </location>
</feature>
<dbReference type="InterPro" id="IPR001626">
    <property type="entry name" value="ABC_TroCD"/>
</dbReference>
<evidence type="ECO:0000256" key="1">
    <source>
        <dbReference type="ARBA" id="ARBA00004141"/>
    </source>
</evidence>
<feature type="transmembrane region" description="Helical" evidence="7">
    <location>
        <begin position="130"/>
        <end position="147"/>
    </location>
</feature>
<proteinExistence type="inferred from homology"/>
<accession>A0A1T3NNR3</accession>
<dbReference type="GO" id="GO:0055085">
    <property type="term" value="P:transmembrane transport"/>
    <property type="evidence" value="ECO:0007669"/>
    <property type="project" value="InterPro"/>
</dbReference>
<feature type="transmembrane region" description="Helical" evidence="7">
    <location>
        <begin position="240"/>
        <end position="260"/>
    </location>
</feature>
<sequence length="282" mass="28616">MTWFDTYTHRAYAEAVMVGLLAGVVGVQVVLRRLAFHAMATTHATFPGVVLASILGIDIYLGGTAFGVLLSVAVLALTRRPGRTASGAIGVVLAAGFALGAVLVAAGPASDRKLSAFLVGSIVTIDSHDLVVTAAVGTVILALLAVFGRELGFAAFDHDGMRAAGHPALGLDLLLLLIVQAVVVVLTPAVGVMLTLALLVAPAATARLWTDSLRRTGVLAGLLGVGSAVTGLELSRHYDVAAGATIALVAAAGFVVSLLVSPRHGALGRLLDRRPETATAPA</sequence>
<keyword evidence="9" id="KW-1185">Reference proteome</keyword>
<evidence type="ECO:0000313" key="9">
    <source>
        <dbReference type="Proteomes" id="UP000190037"/>
    </source>
</evidence>
<evidence type="ECO:0000256" key="5">
    <source>
        <dbReference type="ARBA" id="ARBA00023136"/>
    </source>
</evidence>
<protein>
    <submittedName>
        <fullName evidence="8">Manganese ABC transporter permease</fullName>
    </submittedName>
</protein>
<dbReference type="OrthoDB" id="1016457at2"/>
<keyword evidence="3 6" id="KW-0812">Transmembrane</keyword>
<feature type="transmembrane region" description="Helical" evidence="7">
    <location>
        <begin position="12"/>
        <end position="31"/>
    </location>
</feature>
<dbReference type="PANTHER" id="PTHR30477">
    <property type="entry name" value="ABC-TRANSPORTER METAL-BINDING PROTEIN"/>
    <property type="match status" value="1"/>
</dbReference>
<dbReference type="STRING" id="159449.B4N89_39985"/>
<dbReference type="AlphaFoldDB" id="A0A1T3NNR3"/>
<evidence type="ECO:0000313" key="8">
    <source>
        <dbReference type="EMBL" id="OPC78345.1"/>
    </source>
</evidence>